<comment type="caution">
    <text evidence="1">The sequence shown here is derived from an EMBL/GenBank/DDBJ whole genome shotgun (WGS) entry which is preliminary data.</text>
</comment>
<protein>
    <submittedName>
        <fullName evidence="1">Uncharacterized protein</fullName>
    </submittedName>
</protein>
<name>A0ACC3TQY5_9ASCO</name>
<sequence length="560" mass="63490">MEKIPDFIDFVLENEIELSPYLDICYSPSRGYHILLSSEVKNSLFRNTPLARIPKSAVLSASSSLLCNLLPDDQQRSLAGLVLAYLTEKALGSRSPWYRYLDMLPIREESCLRFWGHNEQEWVRDTDAADVLRAADEDLLEMYDTVAAPFYESQREVIKAAIGKNISWEEFSSKKTFADALSVVAARCFEIDAFIGLGLCPIADLFNHSDHEDVHFETRYEVCEWCGSNDTCEHDAHALREAAGENENEIESDAEPPVIENGDKLDIKDIYSESDENDDDHDDDDDDDKDRDTCDIVVHKRIVISQKGGIREQKKEVFNSYGPLSSAQLLVKYGFAIRRNAHDYLSLEREMRALYRENGIPWRRHDNSDHDMIDGAAHVGRDAYVEEVDGPSGQDEWEDMSEDEAGTEHEYDLGRDHDGGSAGHDVEGELKIDMRGRANVHLWNRLVLYCVLTGYTPSANAYRDVLGVFNSSGSSLSNCLSETTRHVIETLRNLLGRRWDRYSDGGILSTEYDYVISEEVTSRVLTDRESKKRNALIVLANEKEMLELAKARCDKALGDI</sequence>
<dbReference type="EMBL" id="MU970065">
    <property type="protein sequence ID" value="KAK9323166.1"/>
    <property type="molecule type" value="Genomic_DNA"/>
</dbReference>
<evidence type="ECO:0000313" key="2">
    <source>
        <dbReference type="Proteomes" id="UP001489719"/>
    </source>
</evidence>
<gene>
    <name evidence="1" type="ORF">V1517DRAFT_321261</name>
</gene>
<reference evidence="2" key="1">
    <citation type="journal article" date="2024" name="Front. Bioeng. Biotechnol.">
        <title>Genome-scale model development and genomic sequencing of the oleaginous clade Lipomyces.</title>
        <authorList>
            <person name="Czajka J.J."/>
            <person name="Han Y."/>
            <person name="Kim J."/>
            <person name="Mondo S.J."/>
            <person name="Hofstad B.A."/>
            <person name="Robles A."/>
            <person name="Haridas S."/>
            <person name="Riley R."/>
            <person name="LaButti K."/>
            <person name="Pangilinan J."/>
            <person name="Andreopoulos W."/>
            <person name="Lipzen A."/>
            <person name="Yan J."/>
            <person name="Wang M."/>
            <person name="Ng V."/>
            <person name="Grigoriev I.V."/>
            <person name="Spatafora J.W."/>
            <person name="Magnuson J.K."/>
            <person name="Baker S.E."/>
            <person name="Pomraning K.R."/>
        </authorList>
    </citation>
    <scope>NUCLEOTIDE SEQUENCE [LARGE SCALE GENOMIC DNA]</scope>
    <source>
        <strain evidence="2">CBS 10300</strain>
    </source>
</reference>
<dbReference type="Proteomes" id="UP001489719">
    <property type="component" value="Unassembled WGS sequence"/>
</dbReference>
<accession>A0ACC3TQY5</accession>
<proteinExistence type="predicted"/>
<evidence type="ECO:0000313" key="1">
    <source>
        <dbReference type="EMBL" id="KAK9323166.1"/>
    </source>
</evidence>
<keyword evidence="2" id="KW-1185">Reference proteome</keyword>
<organism evidence="1 2">
    <name type="scientific">Lipomyces orientalis</name>
    <dbReference type="NCBI Taxonomy" id="1233043"/>
    <lineage>
        <taxon>Eukaryota</taxon>
        <taxon>Fungi</taxon>
        <taxon>Dikarya</taxon>
        <taxon>Ascomycota</taxon>
        <taxon>Saccharomycotina</taxon>
        <taxon>Lipomycetes</taxon>
        <taxon>Lipomycetales</taxon>
        <taxon>Lipomycetaceae</taxon>
        <taxon>Lipomyces</taxon>
    </lineage>
</organism>